<gene>
    <name evidence="1" type="ORF">RclHR1_01080002</name>
</gene>
<dbReference type="EMBL" id="BEXD01000091">
    <property type="protein sequence ID" value="GBB84146.1"/>
    <property type="molecule type" value="Genomic_DNA"/>
</dbReference>
<dbReference type="Pfam" id="PF08238">
    <property type="entry name" value="Sel1"/>
    <property type="match status" value="3"/>
</dbReference>
<proteinExistence type="predicted"/>
<dbReference type="STRING" id="94130.A0A2Z6QVD0"/>
<accession>A0A2Z6QVD0</accession>
<sequence>MSNEQSNLNNASSSVNNSLNYFSQIIKNFGKINIIEIEPTTKNINKDIFEGDLSIVIDELVNLIFKKLNKKLNEVKKIYEHLLNNNSNSNSNYLLGYFNYNGIEIDINKQKAIELYQKAAGLGNKVAQLNLAEIYIDKNDNLAFVLSKKLAEDEYACGIHNLGWCYYEGIGTDVNKQKAFELYHKAADLGSLDEINNLGLSNLGYEYAQYNLAKMYEDGDWVQKDIDQAIYWYNKSAEQGHQTAQDNLNELLKK</sequence>
<keyword evidence="2" id="KW-1185">Reference proteome</keyword>
<dbReference type="Proteomes" id="UP000247702">
    <property type="component" value="Unassembled WGS sequence"/>
</dbReference>
<protein>
    <recommendedName>
        <fullName evidence="3">Sel1 repeat domain-containing protein</fullName>
    </recommendedName>
</protein>
<dbReference type="InterPro" id="IPR006597">
    <property type="entry name" value="Sel1-like"/>
</dbReference>
<dbReference type="InterPro" id="IPR011990">
    <property type="entry name" value="TPR-like_helical_dom_sf"/>
</dbReference>
<dbReference type="SUPFAM" id="SSF81901">
    <property type="entry name" value="HCP-like"/>
    <property type="match status" value="1"/>
</dbReference>
<dbReference type="PANTHER" id="PTHR43628">
    <property type="entry name" value="ACTIVATOR OF C KINASE PROTEIN 1-RELATED"/>
    <property type="match status" value="1"/>
</dbReference>
<organism evidence="1 2">
    <name type="scientific">Rhizophagus clarus</name>
    <dbReference type="NCBI Taxonomy" id="94130"/>
    <lineage>
        <taxon>Eukaryota</taxon>
        <taxon>Fungi</taxon>
        <taxon>Fungi incertae sedis</taxon>
        <taxon>Mucoromycota</taxon>
        <taxon>Glomeromycotina</taxon>
        <taxon>Glomeromycetes</taxon>
        <taxon>Glomerales</taxon>
        <taxon>Glomeraceae</taxon>
        <taxon>Rhizophagus</taxon>
    </lineage>
</organism>
<evidence type="ECO:0000313" key="1">
    <source>
        <dbReference type="EMBL" id="GBB84146.1"/>
    </source>
</evidence>
<name>A0A2Z6QVD0_9GLOM</name>
<evidence type="ECO:0000313" key="2">
    <source>
        <dbReference type="Proteomes" id="UP000247702"/>
    </source>
</evidence>
<reference evidence="1 2" key="1">
    <citation type="submission" date="2017-11" db="EMBL/GenBank/DDBJ databases">
        <title>The genome of Rhizophagus clarus HR1 reveals common genetic basis of auxotrophy among arbuscular mycorrhizal fungi.</title>
        <authorList>
            <person name="Kobayashi Y."/>
        </authorList>
    </citation>
    <scope>NUCLEOTIDE SEQUENCE [LARGE SCALE GENOMIC DNA]</scope>
    <source>
        <strain evidence="1 2">HR1</strain>
    </source>
</reference>
<dbReference type="PANTHER" id="PTHR43628:SF1">
    <property type="entry name" value="CHITIN SYNTHASE REGULATORY FACTOR 2-RELATED"/>
    <property type="match status" value="1"/>
</dbReference>
<dbReference type="InterPro" id="IPR052945">
    <property type="entry name" value="Mitotic_Regulator"/>
</dbReference>
<comment type="caution">
    <text evidence="1">The sequence shown here is derived from an EMBL/GenBank/DDBJ whole genome shotgun (WGS) entry which is preliminary data.</text>
</comment>
<evidence type="ECO:0008006" key="3">
    <source>
        <dbReference type="Google" id="ProtNLM"/>
    </source>
</evidence>
<dbReference type="AlphaFoldDB" id="A0A2Z6QVD0"/>
<dbReference type="SMART" id="SM00671">
    <property type="entry name" value="SEL1"/>
    <property type="match status" value="4"/>
</dbReference>
<dbReference type="Gene3D" id="1.25.40.10">
    <property type="entry name" value="Tetratricopeptide repeat domain"/>
    <property type="match status" value="1"/>
</dbReference>